<keyword evidence="2" id="KW-1185">Reference proteome</keyword>
<comment type="caution">
    <text evidence="1">The sequence shown here is derived from an EMBL/GenBank/DDBJ whole genome shotgun (WGS) entry which is preliminary data.</text>
</comment>
<gene>
    <name evidence="1" type="ORF">GCM10009745_72260</name>
</gene>
<proteinExistence type="predicted"/>
<sequence>MGASERAAALRRARERQARIESVTARAVKAFTDLQRAHAATAQAMLRCGERVARAEEVADSETAELAKVCGSAEAAAEILGRTTRDVRRIIKIDRERRGST</sequence>
<evidence type="ECO:0000313" key="1">
    <source>
        <dbReference type="EMBL" id="GAA1713492.1"/>
    </source>
</evidence>
<organism evidence="1 2">
    <name type="scientific">Kribbella yunnanensis</name>
    <dbReference type="NCBI Taxonomy" id="190194"/>
    <lineage>
        <taxon>Bacteria</taxon>
        <taxon>Bacillati</taxon>
        <taxon>Actinomycetota</taxon>
        <taxon>Actinomycetes</taxon>
        <taxon>Propionibacteriales</taxon>
        <taxon>Kribbellaceae</taxon>
        <taxon>Kribbella</taxon>
    </lineage>
</organism>
<dbReference type="EMBL" id="BAAANF010000023">
    <property type="protein sequence ID" value="GAA1713492.1"/>
    <property type="molecule type" value="Genomic_DNA"/>
</dbReference>
<evidence type="ECO:0000313" key="2">
    <source>
        <dbReference type="Proteomes" id="UP001500280"/>
    </source>
</evidence>
<protein>
    <submittedName>
        <fullName evidence="1">Uncharacterized protein</fullName>
    </submittedName>
</protein>
<dbReference type="Proteomes" id="UP001500280">
    <property type="component" value="Unassembled WGS sequence"/>
</dbReference>
<accession>A0ABN2IXM9</accession>
<reference evidence="1 2" key="1">
    <citation type="journal article" date="2019" name="Int. J. Syst. Evol. Microbiol.">
        <title>The Global Catalogue of Microorganisms (GCM) 10K type strain sequencing project: providing services to taxonomists for standard genome sequencing and annotation.</title>
        <authorList>
            <consortium name="The Broad Institute Genomics Platform"/>
            <consortium name="The Broad Institute Genome Sequencing Center for Infectious Disease"/>
            <person name="Wu L."/>
            <person name="Ma J."/>
        </authorList>
    </citation>
    <scope>NUCLEOTIDE SEQUENCE [LARGE SCALE GENOMIC DNA]</scope>
    <source>
        <strain evidence="1 2">JCM 14307</strain>
    </source>
</reference>
<name>A0ABN2IXM9_9ACTN</name>